<protein>
    <recommendedName>
        <fullName evidence="4">RRM domain-containing protein</fullName>
    </recommendedName>
</protein>
<evidence type="ECO:0000256" key="1">
    <source>
        <dbReference type="SAM" id="MobiDB-lite"/>
    </source>
</evidence>
<sequence length="388" mass="44142">MEEAQKLLDISDEEDETSSTSNESTNESGQSASEGSQRNSVSNIASDKDNNASPPKGNITAAGEGSDPSKGNNIQSTSSITTIIRKKNYKETSLKATLEANTTSRKPYPYGYEAIRKSNGNKVIYRYMVQDNPSENNPREKPRIINATNVSIREITSGLNNNTKEPRGTIKKPEKGKHSVDKQGKNNLENKSIDNHSAPKRAIVKDTNWGDDNHYNHQVRSNIPPKVQLVYKQLGNDGEEARQTSITKNDRATLPEENLRFLLFIPKHRQERQVLADFRRFGTVINLTILPDKGQWNTVGFILFENTGVVRIALDENSDIYRFKKIRGRVIDKHWKHDPYTIHSICKRRMYRGNIRGHARICDSGRLQVFREQTSHALYEDVLSYKYH</sequence>
<accession>A0ABD2WGR4</accession>
<keyword evidence="3" id="KW-1185">Reference proteome</keyword>
<dbReference type="AlphaFoldDB" id="A0ABD2WGR4"/>
<name>A0ABD2WGR4_9HYME</name>
<organism evidence="2 3">
    <name type="scientific">Trichogramma kaykai</name>
    <dbReference type="NCBI Taxonomy" id="54128"/>
    <lineage>
        <taxon>Eukaryota</taxon>
        <taxon>Metazoa</taxon>
        <taxon>Ecdysozoa</taxon>
        <taxon>Arthropoda</taxon>
        <taxon>Hexapoda</taxon>
        <taxon>Insecta</taxon>
        <taxon>Pterygota</taxon>
        <taxon>Neoptera</taxon>
        <taxon>Endopterygota</taxon>
        <taxon>Hymenoptera</taxon>
        <taxon>Apocrita</taxon>
        <taxon>Proctotrupomorpha</taxon>
        <taxon>Chalcidoidea</taxon>
        <taxon>Trichogrammatidae</taxon>
        <taxon>Trichogramma</taxon>
    </lineage>
</organism>
<evidence type="ECO:0000313" key="2">
    <source>
        <dbReference type="EMBL" id="KAL3392272.1"/>
    </source>
</evidence>
<comment type="caution">
    <text evidence="2">The sequence shown here is derived from an EMBL/GenBank/DDBJ whole genome shotgun (WGS) entry which is preliminary data.</text>
</comment>
<feature type="compositionally biased region" description="Low complexity" evidence="1">
    <location>
        <begin position="18"/>
        <end position="28"/>
    </location>
</feature>
<gene>
    <name evidence="2" type="ORF">TKK_013101</name>
</gene>
<evidence type="ECO:0008006" key="4">
    <source>
        <dbReference type="Google" id="ProtNLM"/>
    </source>
</evidence>
<feature type="compositionally biased region" description="Basic and acidic residues" evidence="1">
    <location>
        <begin position="164"/>
        <end position="184"/>
    </location>
</feature>
<evidence type="ECO:0000313" key="3">
    <source>
        <dbReference type="Proteomes" id="UP001627154"/>
    </source>
</evidence>
<feature type="compositionally biased region" description="Polar residues" evidence="1">
    <location>
        <begin position="29"/>
        <end position="45"/>
    </location>
</feature>
<proteinExistence type="predicted"/>
<dbReference type="SUPFAM" id="SSF54928">
    <property type="entry name" value="RNA-binding domain, RBD"/>
    <property type="match status" value="1"/>
</dbReference>
<feature type="region of interest" description="Disordered" evidence="1">
    <location>
        <begin position="156"/>
        <end position="201"/>
    </location>
</feature>
<reference evidence="2 3" key="1">
    <citation type="journal article" date="2024" name="bioRxiv">
        <title>A reference genome for Trichogramma kaykai: A tiny desert-dwelling parasitoid wasp with competing sex-ratio distorters.</title>
        <authorList>
            <person name="Culotta J."/>
            <person name="Lindsey A.R."/>
        </authorList>
    </citation>
    <scope>NUCLEOTIDE SEQUENCE [LARGE SCALE GENOMIC DNA]</scope>
    <source>
        <strain evidence="2 3">KSX58</strain>
    </source>
</reference>
<dbReference type="EMBL" id="JBJJXI010000106">
    <property type="protein sequence ID" value="KAL3392272.1"/>
    <property type="molecule type" value="Genomic_DNA"/>
</dbReference>
<dbReference type="InterPro" id="IPR035979">
    <property type="entry name" value="RBD_domain_sf"/>
</dbReference>
<dbReference type="Proteomes" id="UP001627154">
    <property type="component" value="Unassembled WGS sequence"/>
</dbReference>
<feature type="region of interest" description="Disordered" evidence="1">
    <location>
        <begin position="1"/>
        <end position="79"/>
    </location>
</feature>